<organism evidence="1 2">
    <name type="scientific">Nocardioides gansuensis</name>
    <dbReference type="NCBI Taxonomy" id="2138300"/>
    <lineage>
        <taxon>Bacteria</taxon>
        <taxon>Bacillati</taxon>
        <taxon>Actinomycetota</taxon>
        <taxon>Actinomycetes</taxon>
        <taxon>Propionibacteriales</taxon>
        <taxon>Nocardioidaceae</taxon>
        <taxon>Nocardioides</taxon>
    </lineage>
</organism>
<dbReference type="EMBL" id="QDGZ01000001">
    <property type="protein sequence ID" value="PVG84354.1"/>
    <property type="molecule type" value="Genomic_DNA"/>
</dbReference>
<sequence>MTLRISYPDVSRVARDVEDAAEGLDRWTAVELPSGRPMQLAADDLQHMLGAVITLRQNGLDLAGCLDDFLADVIAVESHVEQGVLGQVLHAVGVVPAEDVDR</sequence>
<gene>
    <name evidence="1" type="ORF">DDE18_01645</name>
</gene>
<dbReference type="AlphaFoldDB" id="A0A2T8FF70"/>
<dbReference type="RefSeq" id="WP_116570485.1">
    <property type="nucleotide sequence ID" value="NZ_QDGZ01000001.1"/>
</dbReference>
<proteinExistence type="predicted"/>
<comment type="caution">
    <text evidence="1">The sequence shown here is derived from an EMBL/GenBank/DDBJ whole genome shotgun (WGS) entry which is preliminary data.</text>
</comment>
<evidence type="ECO:0000313" key="1">
    <source>
        <dbReference type="EMBL" id="PVG84354.1"/>
    </source>
</evidence>
<protein>
    <submittedName>
        <fullName evidence="1">Uncharacterized protein</fullName>
    </submittedName>
</protein>
<dbReference type="Proteomes" id="UP000246018">
    <property type="component" value="Unassembled WGS sequence"/>
</dbReference>
<keyword evidence="2" id="KW-1185">Reference proteome</keyword>
<reference evidence="1 2" key="1">
    <citation type="submission" date="2018-04" db="EMBL/GenBank/DDBJ databases">
        <title>Genome of Nocardioides gansuensis WSJ-1.</title>
        <authorList>
            <person name="Wu S."/>
            <person name="Wang G."/>
        </authorList>
    </citation>
    <scope>NUCLEOTIDE SEQUENCE [LARGE SCALE GENOMIC DNA]</scope>
    <source>
        <strain evidence="1 2">WSJ-1</strain>
    </source>
</reference>
<name>A0A2T8FF70_9ACTN</name>
<evidence type="ECO:0000313" key="2">
    <source>
        <dbReference type="Proteomes" id="UP000246018"/>
    </source>
</evidence>
<accession>A0A2T8FF70</accession>